<evidence type="ECO:0000313" key="2">
    <source>
        <dbReference type="EMBL" id="KAJ1927416.1"/>
    </source>
</evidence>
<feature type="chain" id="PRO_5040737064" evidence="1">
    <location>
        <begin position="21"/>
        <end position="64"/>
    </location>
</feature>
<feature type="non-terminal residue" evidence="2">
    <location>
        <position position="1"/>
    </location>
</feature>
<proteinExistence type="predicted"/>
<feature type="signal peptide" evidence="1">
    <location>
        <begin position="1"/>
        <end position="20"/>
    </location>
</feature>
<evidence type="ECO:0000313" key="3">
    <source>
        <dbReference type="Proteomes" id="UP001150569"/>
    </source>
</evidence>
<reference evidence="2" key="1">
    <citation type="submission" date="2022-07" db="EMBL/GenBank/DDBJ databases">
        <title>Phylogenomic reconstructions and comparative analyses of Kickxellomycotina fungi.</title>
        <authorList>
            <person name="Reynolds N.K."/>
            <person name="Stajich J.E."/>
            <person name="Barry K."/>
            <person name="Grigoriev I.V."/>
            <person name="Crous P."/>
            <person name="Smith M.E."/>
        </authorList>
    </citation>
    <scope>NUCLEOTIDE SEQUENCE</scope>
    <source>
        <strain evidence="2">RSA 861</strain>
    </source>
</reference>
<dbReference type="AlphaFoldDB" id="A0A9W8ABR4"/>
<accession>A0A9W8ABR4</accession>
<dbReference type="Proteomes" id="UP001150569">
    <property type="component" value="Unassembled WGS sequence"/>
</dbReference>
<dbReference type="EMBL" id="JANBPT010000118">
    <property type="protein sequence ID" value="KAJ1927416.1"/>
    <property type="molecule type" value="Genomic_DNA"/>
</dbReference>
<protein>
    <submittedName>
        <fullName evidence="2">Uncharacterized protein</fullName>
    </submittedName>
</protein>
<sequence length="64" mass="6750">ANTALQLLLMMCTLTSPLVGMTDSIALTALQYTVAATTIWSGAGYIRSKDAVHILGKNKKPPTS</sequence>
<keyword evidence="1" id="KW-0732">Signal</keyword>
<comment type="caution">
    <text evidence="2">The sequence shown here is derived from an EMBL/GenBank/DDBJ whole genome shotgun (WGS) entry which is preliminary data.</text>
</comment>
<evidence type="ECO:0000256" key="1">
    <source>
        <dbReference type="SAM" id="SignalP"/>
    </source>
</evidence>
<name>A0A9W8ABR4_9FUNG</name>
<dbReference type="OrthoDB" id="10020554at2759"/>
<keyword evidence="3" id="KW-1185">Reference proteome</keyword>
<organism evidence="2 3">
    <name type="scientific">Tieghemiomyces parasiticus</name>
    <dbReference type="NCBI Taxonomy" id="78921"/>
    <lineage>
        <taxon>Eukaryota</taxon>
        <taxon>Fungi</taxon>
        <taxon>Fungi incertae sedis</taxon>
        <taxon>Zoopagomycota</taxon>
        <taxon>Kickxellomycotina</taxon>
        <taxon>Dimargaritomycetes</taxon>
        <taxon>Dimargaritales</taxon>
        <taxon>Dimargaritaceae</taxon>
        <taxon>Tieghemiomyces</taxon>
    </lineage>
</organism>
<gene>
    <name evidence="2" type="ORF">IWQ60_002923</name>
</gene>